<feature type="transmembrane region" description="Helical" evidence="7">
    <location>
        <begin position="99"/>
        <end position="120"/>
    </location>
</feature>
<feature type="domain" description="Prepilin type IV endopeptidase peptidase" evidence="8">
    <location>
        <begin position="16"/>
        <end position="119"/>
    </location>
</feature>
<gene>
    <name evidence="9" type="ORF">ACFQL9_10145</name>
</gene>
<feature type="region of interest" description="Disordered" evidence="6">
    <location>
        <begin position="226"/>
        <end position="306"/>
    </location>
</feature>
<dbReference type="PANTHER" id="PTHR36506:SF1">
    <property type="entry name" value="PREFLAGELLIN PEPTIDASE"/>
    <property type="match status" value="1"/>
</dbReference>
<evidence type="ECO:0000256" key="4">
    <source>
        <dbReference type="ARBA" id="ARBA00022989"/>
    </source>
</evidence>
<dbReference type="InterPro" id="IPR000045">
    <property type="entry name" value="Prepilin_IV_endopep_pep"/>
</dbReference>
<dbReference type="PANTHER" id="PTHR36506">
    <property type="entry name" value="PREFLAGELLIN PEPTIDASE"/>
    <property type="match status" value="1"/>
</dbReference>
<sequence length="380" mass="39668">MRVLGIATAADLLRLLLLPGFAWAAYRDIRTRRVASSLWLPLLAVGALAFVVDAAAAFPFADYAGRLFLVRAGFSLLFLVPFSFLAYRLAAFGGADMKALVVLAVAFPTTPQYVVPLWILPDVTWLHAVGFPAHPSALGVAAMSALTNAVLFGAGYIALLFASNLATGRLSPAMLVGRWTAVDDLPSVHGQLLRVDGIRPVRGLDLDALRMYLRWRGTTLEAVRAAPDAHRDPASVGETHSPTDGAVHDGPRTDGGDDAAGGFEFPESDGDGDGAATATATAGATGAESQGVESPGAEPPADGAVRDDPWAAERFLDDIEGSAYGTTPARLREGLERAASEDALWVSPGLPFLVPLFGGLLLALTYGDVLTVALGVLGLV</sequence>
<feature type="transmembrane region" description="Helical" evidence="7">
    <location>
        <begin position="67"/>
        <end position="87"/>
    </location>
</feature>
<evidence type="ECO:0000256" key="3">
    <source>
        <dbReference type="ARBA" id="ARBA00022692"/>
    </source>
</evidence>
<dbReference type="Gene3D" id="1.20.120.1220">
    <property type="match status" value="1"/>
</dbReference>
<keyword evidence="9" id="KW-0378">Hydrolase</keyword>
<accession>A0ABD5WAN4</accession>
<dbReference type="EMBL" id="JBHTAH010000007">
    <property type="protein sequence ID" value="MFC7070003.1"/>
    <property type="molecule type" value="Genomic_DNA"/>
</dbReference>
<keyword evidence="2" id="KW-1003">Cell membrane</keyword>
<proteinExistence type="predicted"/>
<keyword evidence="4 7" id="KW-1133">Transmembrane helix</keyword>
<feature type="transmembrane region" description="Helical" evidence="7">
    <location>
        <begin position="352"/>
        <end position="377"/>
    </location>
</feature>
<feature type="transmembrane region" description="Helical" evidence="7">
    <location>
        <begin position="140"/>
        <end position="162"/>
    </location>
</feature>
<feature type="transmembrane region" description="Helical" evidence="7">
    <location>
        <begin position="38"/>
        <end position="61"/>
    </location>
</feature>
<name>A0ABD5WAN4_9EURY</name>
<dbReference type="Pfam" id="PF01478">
    <property type="entry name" value="Peptidase_A24"/>
    <property type="match status" value="1"/>
</dbReference>
<evidence type="ECO:0000313" key="10">
    <source>
        <dbReference type="Proteomes" id="UP001596461"/>
    </source>
</evidence>
<evidence type="ECO:0000259" key="8">
    <source>
        <dbReference type="Pfam" id="PF01478"/>
    </source>
</evidence>
<dbReference type="GO" id="GO:0005886">
    <property type="term" value="C:plasma membrane"/>
    <property type="evidence" value="ECO:0007669"/>
    <property type="project" value="UniProtKB-SubCell"/>
</dbReference>
<organism evidence="9 10">
    <name type="scientific">Halobaculum lipolyticum</name>
    <dbReference type="NCBI Taxonomy" id="3032001"/>
    <lineage>
        <taxon>Archaea</taxon>
        <taxon>Methanobacteriati</taxon>
        <taxon>Methanobacteriota</taxon>
        <taxon>Stenosarchaea group</taxon>
        <taxon>Halobacteria</taxon>
        <taxon>Halobacteriales</taxon>
        <taxon>Haloferacaceae</taxon>
        <taxon>Halobaculum</taxon>
    </lineage>
</organism>
<evidence type="ECO:0000256" key="1">
    <source>
        <dbReference type="ARBA" id="ARBA00004651"/>
    </source>
</evidence>
<evidence type="ECO:0000256" key="6">
    <source>
        <dbReference type="SAM" id="MobiDB-lite"/>
    </source>
</evidence>
<comment type="caution">
    <text evidence="9">The sequence shown here is derived from an EMBL/GenBank/DDBJ whole genome shotgun (WGS) entry which is preliminary data.</text>
</comment>
<feature type="compositionally biased region" description="Basic and acidic residues" evidence="6">
    <location>
        <begin position="246"/>
        <end position="255"/>
    </location>
</feature>
<dbReference type="EC" id="3.4.23.43" evidence="9"/>
<evidence type="ECO:0000313" key="9">
    <source>
        <dbReference type="EMBL" id="MFC7070003.1"/>
    </source>
</evidence>
<evidence type="ECO:0000256" key="5">
    <source>
        <dbReference type="ARBA" id="ARBA00023136"/>
    </source>
</evidence>
<dbReference type="GeneID" id="81124813"/>
<reference evidence="9 10" key="1">
    <citation type="journal article" date="2019" name="Int. J. Syst. Evol. Microbiol.">
        <title>The Global Catalogue of Microorganisms (GCM) 10K type strain sequencing project: providing services to taxonomists for standard genome sequencing and annotation.</title>
        <authorList>
            <consortium name="The Broad Institute Genomics Platform"/>
            <consortium name="The Broad Institute Genome Sequencing Center for Infectious Disease"/>
            <person name="Wu L."/>
            <person name="Ma J."/>
        </authorList>
    </citation>
    <scope>NUCLEOTIDE SEQUENCE [LARGE SCALE GENOMIC DNA]</scope>
    <source>
        <strain evidence="9 10">DT31</strain>
    </source>
</reference>
<keyword evidence="5 7" id="KW-0472">Membrane</keyword>
<dbReference type="AlphaFoldDB" id="A0ABD5WAN4"/>
<evidence type="ECO:0000256" key="2">
    <source>
        <dbReference type="ARBA" id="ARBA00022475"/>
    </source>
</evidence>
<protein>
    <submittedName>
        <fullName evidence="9">Prepilin peptidase</fullName>
        <ecNumber evidence="9">3.4.23.43</ecNumber>
    </submittedName>
</protein>
<feature type="transmembrane region" description="Helical" evidence="7">
    <location>
        <begin position="6"/>
        <end position="26"/>
    </location>
</feature>
<dbReference type="RefSeq" id="WP_284032917.1">
    <property type="nucleotide sequence ID" value="NZ_CP126154.1"/>
</dbReference>
<dbReference type="GO" id="GO:0004190">
    <property type="term" value="F:aspartic-type endopeptidase activity"/>
    <property type="evidence" value="ECO:0007669"/>
    <property type="project" value="UniProtKB-EC"/>
</dbReference>
<keyword evidence="10" id="KW-1185">Reference proteome</keyword>
<feature type="compositionally biased region" description="Low complexity" evidence="6">
    <location>
        <begin position="274"/>
        <end position="287"/>
    </location>
</feature>
<comment type="subcellular location">
    <subcellularLocation>
        <location evidence="1">Cell membrane</location>
        <topology evidence="1">Multi-pass membrane protein</topology>
    </subcellularLocation>
</comment>
<keyword evidence="3 7" id="KW-0812">Transmembrane</keyword>
<evidence type="ECO:0000256" key="7">
    <source>
        <dbReference type="SAM" id="Phobius"/>
    </source>
</evidence>
<dbReference type="Proteomes" id="UP001596461">
    <property type="component" value="Unassembled WGS sequence"/>
</dbReference>
<dbReference type="InterPro" id="IPR052218">
    <property type="entry name" value="Preflagellin_Peptidase"/>
</dbReference>